<dbReference type="OrthoDB" id="412814at2759"/>
<feature type="domain" description="Fe2OG dioxygenase" evidence="1">
    <location>
        <begin position="109"/>
        <end position="225"/>
    </location>
</feature>
<sequence length="236" mass="25496">MSAPSSPTSESCASTPDSLFDEPAIPPATLSAPPIPGLFFDPSLVLPAELADGVVQFCLNTYFTRPNVNQVMLFGDEIPQHLQDLLSLLSPLLRHSLPNAVHTLLFPATPQMARQAIVNLYHPGEGITPHVDLLGRYADGIVGVSFGSGCVMRFDRTGADSDDADDPPRHLFLPERSVIVLCGDARYKWSHGIERRTEDVVVGPDGSLVSIARTRRVSVTFRWLLPGADVLGDSDA</sequence>
<accession>A0A8H6TQE0</accession>
<dbReference type="AlphaFoldDB" id="A0A8H6TQE0"/>
<dbReference type="PANTHER" id="PTHR21052:SF0">
    <property type="entry name" value="ALPHA-KETOGLUTARATE-DEPENDENT DIOXYGENASE ALKB HOMOLOG 7, MITOCHONDRIAL"/>
    <property type="match status" value="1"/>
</dbReference>
<dbReference type="SUPFAM" id="SSF51197">
    <property type="entry name" value="Clavaminate synthase-like"/>
    <property type="match status" value="1"/>
</dbReference>
<protein>
    <submittedName>
        <fullName evidence="2">Fe2OG dioxygenase domain-containing protein</fullName>
    </submittedName>
</protein>
<dbReference type="EMBL" id="JACAZE010000002">
    <property type="protein sequence ID" value="KAF7320906.1"/>
    <property type="molecule type" value="Genomic_DNA"/>
</dbReference>
<proteinExistence type="predicted"/>
<reference evidence="2" key="1">
    <citation type="submission" date="2020-05" db="EMBL/GenBank/DDBJ databases">
        <title>Mycena genomes resolve the evolution of fungal bioluminescence.</title>
        <authorList>
            <person name="Tsai I.J."/>
        </authorList>
    </citation>
    <scope>NUCLEOTIDE SEQUENCE</scope>
    <source>
        <strain evidence="2">110903Hualien_Pintung</strain>
    </source>
</reference>
<evidence type="ECO:0000313" key="3">
    <source>
        <dbReference type="Proteomes" id="UP000613580"/>
    </source>
</evidence>
<dbReference type="InterPro" id="IPR027450">
    <property type="entry name" value="AlkB-like"/>
</dbReference>
<keyword evidence="2" id="KW-0223">Dioxygenase</keyword>
<organism evidence="2 3">
    <name type="scientific">Mycena chlorophos</name>
    <name type="common">Agaric fungus</name>
    <name type="synonym">Agaricus chlorophos</name>
    <dbReference type="NCBI Taxonomy" id="658473"/>
    <lineage>
        <taxon>Eukaryota</taxon>
        <taxon>Fungi</taxon>
        <taxon>Dikarya</taxon>
        <taxon>Basidiomycota</taxon>
        <taxon>Agaricomycotina</taxon>
        <taxon>Agaricomycetes</taxon>
        <taxon>Agaricomycetidae</taxon>
        <taxon>Agaricales</taxon>
        <taxon>Marasmiineae</taxon>
        <taxon>Mycenaceae</taxon>
        <taxon>Mycena</taxon>
    </lineage>
</organism>
<evidence type="ECO:0000259" key="1">
    <source>
        <dbReference type="PROSITE" id="PS51471"/>
    </source>
</evidence>
<comment type="caution">
    <text evidence="2">The sequence shown here is derived from an EMBL/GenBank/DDBJ whole genome shotgun (WGS) entry which is preliminary data.</text>
</comment>
<dbReference type="Pfam" id="PF13532">
    <property type="entry name" value="2OG-FeII_Oxy_2"/>
    <property type="match status" value="1"/>
</dbReference>
<dbReference type="InterPro" id="IPR005123">
    <property type="entry name" value="Oxoglu/Fe-dep_dioxygenase_dom"/>
</dbReference>
<dbReference type="PROSITE" id="PS51471">
    <property type="entry name" value="FE2OG_OXY"/>
    <property type="match status" value="1"/>
</dbReference>
<dbReference type="GO" id="GO:0051213">
    <property type="term" value="F:dioxygenase activity"/>
    <property type="evidence" value="ECO:0007669"/>
    <property type="project" value="UniProtKB-KW"/>
</dbReference>
<dbReference type="GO" id="GO:0006631">
    <property type="term" value="P:fatty acid metabolic process"/>
    <property type="evidence" value="ECO:0007669"/>
    <property type="project" value="TreeGrafter"/>
</dbReference>
<dbReference type="InterPro" id="IPR037151">
    <property type="entry name" value="AlkB-like_sf"/>
</dbReference>
<dbReference type="Proteomes" id="UP000613580">
    <property type="component" value="Unassembled WGS sequence"/>
</dbReference>
<keyword evidence="3" id="KW-1185">Reference proteome</keyword>
<dbReference type="InterPro" id="IPR032870">
    <property type="entry name" value="ALKBH7-like"/>
</dbReference>
<dbReference type="PANTHER" id="PTHR21052">
    <property type="entry name" value="SPERMATOGENESIS ASSOCIATED 11-RELATED"/>
    <property type="match status" value="1"/>
</dbReference>
<dbReference type="Gene3D" id="2.60.120.590">
    <property type="entry name" value="Alpha-ketoglutarate-dependent dioxygenase AlkB-like"/>
    <property type="match status" value="1"/>
</dbReference>
<dbReference type="GO" id="GO:0006974">
    <property type="term" value="P:DNA damage response"/>
    <property type="evidence" value="ECO:0007669"/>
    <property type="project" value="InterPro"/>
</dbReference>
<name>A0A8H6TQE0_MYCCL</name>
<keyword evidence="2" id="KW-0560">Oxidoreductase</keyword>
<dbReference type="GO" id="GO:0005759">
    <property type="term" value="C:mitochondrial matrix"/>
    <property type="evidence" value="ECO:0007669"/>
    <property type="project" value="TreeGrafter"/>
</dbReference>
<evidence type="ECO:0000313" key="2">
    <source>
        <dbReference type="EMBL" id="KAF7320906.1"/>
    </source>
</evidence>
<gene>
    <name evidence="2" type="ORF">HMN09_00177300</name>
</gene>